<feature type="domain" description="HAMP" evidence="6">
    <location>
        <begin position="344"/>
        <end position="396"/>
    </location>
</feature>
<protein>
    <submittedName>
        <fullName evidence="7">Cache 3/Cache 2 fusion domain-containing protein</fullName>
    </submittedName>
</protein>
<dbReference type="InterPro" id="IPR051310">
    <property type="entry name" value="MCP_chemotaxis"/>
</dbReference>
<reference evidence="7 8" key="1">
    <citation type="submission" date="2020-05" db="EMBL/GenBank/DDBJ databases">
        <title>Aquincola sp. isolate from soil.</title>
        <authorList>
            <person name="Han J."/>
            <person name="Kim D.-U."/>
        </authorList>
    </citation>
    <scope>NUCLEOTIDE SEQUENCE [LARGE SCALE GENOMIC DNA]</scope>
    <source>
        <strain evidence="7 8">S2</strain>
    </source>
</reference>
<dbReference type="EMBL" id="JABRWJ010000003">
    <property type="protein sequence ID" value="NRF67463.1"/>
    <property type="molecule type" value="Genomic_DNA"/>
</dbReference>
<dbReference type="SMART" id="SM00283">
    <property type="entry name" value="MA"/>
    <property type="match status" value="1"/>
</dbReference>
<keyword evidence="8" id="KW-1185">Reference proteome</keyword>
<dbReference type="RefSeq" id="WP_173122575.1">
    <property type="nucleotide sequence ID" value="NZ_JABRWJ010000003.1"/>
</dbReference>
<keyword evidence="4" id="KW-0812">Transmembrane</keyword>
<accession>A0ABX2EFS4</accession>
<comment type="similarity">
    <text evidence="2">Belongs to the methyl-accepting chemotaxis (MCP) protein family.</text>
</comment>
<evidence type="ECO:0000256" key="4">
    <source>
        <dbReference type="SAM" id="Phobius"/>
    </source>
</evidence>
<organism evidence="7 8">
    <name type="scientific">Pseudaquabacterium terrae</name>
    <dbReference type="NCBI Taxonomy" id="2732868"/>
    <lineage>
        <taxon>Bacteria</taxon>
        <taxon>Pseudomonadati</taxon>
        <taxon>Pseudomonadota</taxon>
        <taxon>Betaproteobacteria</taxon>
        <taxon>Burkholderiales</taxon>
        <taxon>Sphaerotilaceae</taxon>
        <taxon>Pseudaquabacterium</taxon>
    </lineage>
</organism>
<dbReference type="InterPro" id="IPR029151">
    <property type="entry name" value="Sensor-like_sf"/>
</dbReference>
<dbReference type="InterPro" id="IPR004090">
    <property type="entry name" value="Chemotax_Me-accpt_rcpt"/>
</dbReference>
<dbReference type="PRINTS" id="PR00260">
    <property type="entry name" value="CHEMTRNSDUCR"/>
</dbReference>
<evidence type="ECO:0000313" key="8">
    <source>
        <dbReference type="Proteomes" id="UP000737171"/>
    </source>
</evidence>
<dbReference type="PANTHER" id="PTHR43531">
    <property type="entry name" value="PROTEIN ICFG"/>
    <property type="match status" value="1"/>
</dbReference>
<dbReference type="InterPro" id="IPR003660">
    <property type="entry name" value="HAMP_dom"/>
</dbReference>
<feature type="transmembrane region" description="Helical" evidence="4">
    <location>
        <begin position="20"/>
        <end position="40"/>
    </location>
</feature>
<dbReference type="Gene3D" id="1.10.287.950">
    <property type="entry name" value="Methyl-accepting chemotaxis protein"/>
    <property type="match status" value="1"/>
</dbReference>
<evidence type="ECO:0000256" key="1">
    <source>
        <dbReference type="ARBA" id="ARBA00022481"/>
    </source>
</evidence>
<keyword evidence="1" id="KW-0488">Methylation</keyword>
<feature type="domain" description="Methyl-accepting transducer" evidence="5">
    <location>
        <begin position="401"/>
        <end position="630"/>
    </location>
</feature>
<dbReference type="CDD" id="cd11386">
    <property type="entry name" value="MCP_signal"/>
    <property type="match status" value="1"/>
</dbReference>
<name>A0ABX2EFS4_9BURK</name>
<gene>
    <name evidence="7" type="ORF">HLB44_10745</name>
</gene>
<dbReference type="CDD" id="cd06225">
    <property type="entry name" value="HAMP"/>
    <property type="match status" value="1"/>
</dbReference>
<dbReference type="Pfam" id="PF00672">
    <property type="entry name" value="HAMP"/>
    <property type="match status" value="1"/>
</dbReference>
<sequence length="659" mass="69391">MQTPSIDPPRASVARRITLIGGAFLLVVLAGICAVMTVMLSKRAQERTVSWVDAKVEAVAQAMDAYDQTAKLLVERFFKVFGDQFGKNFTLDEANGRLTQLGIALNEYHNPCDKFTEFTGGAAAVLMKKGAGFVAISTSLKNDKGERAIGMPVDAGHPAHAALLGGKHYVGRASLYGRSFITRLQPVRDLQGQVVGALFVAFDLSEFDRSLEQMVAGARFFDSGGVYVLDPRGGDAKQATLMLPPALRGRTLAEVSGAAPELLGALRAAKAGSELSDVRAVLRPGASDRFAVSRPSAGTGWLVVGEVSSREAMQQQWATLAPFLAMFAVAALALCAGQFLLIRRWVAKPLQSLTQSLQQVADGDLSRPVPTGRADEIGHMMSGVERLRQRFIEMLGAVRSSADAISLASAEIACGNQDLSRRTEETAARLQQTTSAMEQVHGNVRQTADATRSADALACSASAAAERGGAAMRDVVQKMAGICASSKRIAEITGAIDTIAFQTNILALNAAVEAARAGDSGRGFAVVAAEVRSLAQRSAAAAKEIKQLIGGSVEEVQGGSRLADAASERVQEILAGVRRVNTTLGEITASTREQSDGLGHINDSVATLDRMTQQNAALVEQSAAAAESMKAQAAALVASISQFRLETQADECVTSAETA</sequence>
<evidence type="ECO:0000313" key="7">
    <source>
        <dbReference type="EMBL" id="NRF67463.1"/>
    </source>
</evidence>
<comment type="caution">
    <text evidence="7">The sequence shown here is derived from an EMBL/GenBank/DDBJ whole genome shotgun (WGS) entry which is preliminary data.</text>
</comment>
<evidence type="ECO:0000256" key="3">
    <source>
        <dbReference type="PROSITE-ProRule" id="PRU00284"/>
    </source>
</evidence>
<evidence type="ECO:0000256" key="2">
    <source>
        <dbReference type="ARBA" id="ARBA00029447"/>
    </source>
</evidence>
<dbReference type="Pfam" id="PF00015">
    <property type="entry name" value="MCPsignal"/>
    <property type="match status" value="1"/>
</dbReference>
<dbReference type="Proteomes" id="UP000737171">
    <property type="component" value="Unassembled WGS sequence"/>
</dbReference>
<feature type="transmembrane region" description="Helical" evidence="4">
    <location>
        <begin position="320"/>
        <end position="342"/>
    </location>
</feature>
<dbReference type="PANTHER" id="PTHR43531:SF14">
    <property type="entry name" value="METHYL-ACCEPTING CHEMOTAXIS PROTEIN I-RELATED"/>
    <property type="match status" value="1"/>
</dbReference>
<proteinExistence type="inferred from homology"/>
<evidence type="ECO:0000259" key="5">
    <source>
        <dbReference type="PROSITE" id="PS50111"/>
    </source>
</evidence>
<dbReference type="PROSITE" id="PS50111">
    <property type="entry name" value="CHEMOTAXIS_TRANSDUC_2"/>
    <property type="match status" value="1"/>
</dbReference>
<keyword evidence="3" id="KW-0807">Transducer</keyword>
<dbReference type="SMART" id="SM00304">
    <property type="entry name" value="HAMP"/>
    <property type="match status" value="1"/>
</dbReference>
<dbReference type="InterPro" id="IPR033462">
    <property type="entry name" value="Cache_3-Cache_2"/>
</dbReference>
<evidence type="ECO:0000259" key="6">
    <source>
        <dbReference type="PROSITE" id="PS50885"/>
    </source>
</evidence>
<dbReference type="SUPFAM" id="SSF103190">
    <property type="entry name" value="Sensory domain-like"/>
    <property type="match status" value="1"/>
</dbReference>
<keyword evidence="4" id="KW-1133">Transmembrane helix</keyword>
<dbReference type="SUPFAM" id="SSF58104">
    <property type="entry name" value="Methyl-accepting chemotaxis protein (MCP) signaling domain"/>
    <property type="match status" value="1"/>
</dbReference>
<dbReference type="Pfam" id="PF17201">
    <property type="entry name" value="Cache_3-Cache_2"/>
    <property type="match status" value="1"/>
</dbReference>
<keyword evidence="4" id="KW-0472">Membrane</keyword>
<dbReference type="InterPro" id="IPR004089">
    <property type="entry name" value="MCPsignal_dom"/>
</dbReference>
<dbReference type="PROSITE" id="PS50885">
    <property type="entry name" value="HAMP"/>
    <property type="match status" value="1"/>
</dbReference>